<dbReference type="InterPro" id="IPR016040">
    <property type="entry name" value="NAD(P)-bd_dom"/>
</dbReference>
<accession>A0A6C0LX21</accession>
<dbReference type="Gene3D" id="3.40.50.720">
    <property type="entry name" value="NAD(P)-binding Rossmann-like Domain"/>
    <property type="match status" value="1"/>
</dbReference>
<dbReference type="FunFam" id="3.40.50.720:FF:000924">
    <property type="entry name" value="GDP-mannose 4,6 dehydratase"/>
    <property type="match status" value="1"/>
</dbReference>
<comment type="similarity">
    <text evidence="2">Belongs to the NAD(P)-dependent epimerase/dehydratase family. GDP-mannose 4,6-dehydratase subfamily.</text>
</comment>
<dbReference type="PANTHER" id="PTHR43715:SF1">
    <property type="entry name" value="GDP-MANNOSE 4,6 DEHYDRATASE"/>
    <property type="match status" value="1"/>
</dbReference>
<reference evidence="7" key="1">
    <citation type="journal article" date="2020" name="Nature">
        <title>Giant virus diversity and host interactions through global metagenomics.</title>
        <authorList>
            <person name="Schulz F."/>
            <person name="Roux S."/>
            <person name="Paez-Espino D."/>
            <person name="Jungbluth S."/>
            <person name="Walsh D.A."/>
            <person name="Denef V.J."/>
            <person name="McMahon K.D."/>
            <person name="Konstantinidis K.T."/>
            <person name="Eloe-Fadrosh E.A."/>
            <person name="Kyrpides N.C."/>
            <person name="Woyke T."/>
        </authorList>
    </citation>
    <scope>NUCLEOTIDE SEQUENCE</scope>
    <source>
        <strain evidence="7">GVMAG-S-1017745-26</strain>
    </source>
</reference>
<proteinExistence type="inferred from homology"/>
<evidence type="ECO:0000256" key="1">
    <source>
        <dbReference type="ARBA" id="ARBA00001937"/>
    </source>
</evidence>
<dbReference type="InterPro" id="IPR006368">
    <property type="entry name" value="GDP_Man_deHydtase"/>
</dbReference>
<protein>
    <recommendedName>
        <fullName evidence="3">GDP-mannose 4,6-dehydratase</fullName>
        <ecNumber evidence="3">4.2.1.47</ecNumber>
    </recommendedName>
</protein>
<dbReference type="AlphaFoldDB" id="A0A6C0LX21"/>
<dbReference type="Gene3D" id="3.10.28.10">
    <property type="entry name" value="Homing endonucleases"/>
    <property type="match status" value="1"/>
</dbReference>
<dbReference type="GO" id="GO:0004519">
    <property type="term" value="F:endonuclease activity"/>
    <property type="evidence" value="ECO:0007669"/>
    <property type="project" value="InterPro"/>
</dbReference>
<feature type="domain" description="DOD-type homing endonuclease" evidence="6">
    <location>
        <begin position="372"/>
        <end position="511"/>
    </location>
</feature>
<dbReference type="InterPro" id="IPR027434">
    <property type="entry name" value="Homing_endonucl"/>
</dbReference>
<comment type="cofactor">
    <cofactor evidence="1">
        <name>NADP(+)</name>
        <dbReference type="ChEBI" id="CHEBI:58349"/>
    </cofactor>
</comment>
<dbReference type="SUPFAM" id="SSF51735">
    <property type="entry name" value="NAD(P)-binding Rossmann-fold domains"/>
    <property type="match status" value="2"/>
</dbReference>
<evidence type="ECO:0000259" key="6">
    <source>
        <dbReference type="PROSITE" id="PS50819"/>
    </source>
</evidence>
<evidence type="ECO:0000313" key="7">
    <source>
        <dbReference type="EMBL" id="QHU35187.1"/>
    </source>
</evidence>
<evidence type="ECO:0000256" key="2">
    <source>
        <dbReference type="ARBA" id="ARBA00009263"/>
    </source>
</evidence>
<evidence type="ECO:0000256" key="5">
    <source>
        <dbReference type="SAM" id="Coils"/>
    </source>
</evidence>
<evidence type="ECO:0000256" key="3">
    <source>
        <dbReference type="ARBA" id="ARBA00011989"/>
    </source>
</evidence>
<keyword evidence="5" id="KW-0175">Coiled coil</keyword>
<dbReference type="Pfam" id="PF16363">
    <property type="entry name" value="GDP_Man_Dehyd"/>
    <property type="match status" value="2"/>
</dbReference>
<evidence type="ECO:0000256" key="4">
    <source>
        <dbReference type="ARBA" id="ARBA00023239"/>
    </source>
</evidence>
<dbReference type="EMBL" id="MN740584">
    <property type="protein sequence ID" value="QHU35187.1"/>
    <property type="molecule type" value="Genomic_DNA"/>
</dbReference>
<organism evidence="7">
    <name type="scientific">viral metagenome</name>
    <dbReference type="NCBI Taxonomy" id="1070528"/>
    <lineage>
        <taxon>unclassified sequences</taxon>
        <taxon>metagenomes</taxon>
        <taxon>organismal metagenomes</taxon>
    </lineage>
</organism>
<dbReference type="Gene3D" id="3.90.25.10">
    <property type="entry name" value="UDP-galactose 4-epimerase, domain 1"/>
    <property type="match status" value="2"/>
</dbReference>
<keyword evidence="4" id="KW-0456">Lyase</keyword>
<dbReference type="GO" id="GO:0042351">
    <property type="term" value="P:'de novo' GDP-L-fucose biosynthetic process"/>
    <property type="evidence" value="ECO:0007669"/>
    <property type="project" value="TreeGrafter"/>
</dbReference>
<dbReference type="EC" id="4.2.1.47" evidence="3"/>
<dbReference type="GO" id="GO:0008446">
    <property type="term" value="F:GDP-mannose 4,6-dehydratase activity"/>
    <property type="evidence" value="ECO:0007669"/>
    <property type="project" value="UniProtKB-EC"/>
</dbReference>
<dbReference type="InterPro" id="IPR004042">
    <property type="entry name" value="Intein_endonuc_central"/>
</dbReference>
<dbReference type="SUPFAM" id="SSF55608">
    <property type="entry name" value="Homing endonucleases"/>
    <property type="match status" value="1"/>
</dbReference>
<dbReference type="PANTHER" id="PTHR43715">
    <property type="entry name" value="GDP-MANNOSE 4,6-DEHYDRATASE"/>
    <property type="match status" value="1"/>
</dbReference>
<name>A0A6C0LX21_9ZZZZ</name>
<dbReference type="PROSITE" id="PS50819">
    <property type="entry name" value="INTEIN_ENDONUCLEASE"/>
    <property type="match status" value="1"/>
</dbReference>
<dbReference type="CDD" id="cd05260">
    <property type="entry name" value="GDP_MD_SDR_e"/>
    <property type="match status" value="1"/>
</dbReference>
<sequence length="793" mass="92541">MSKIALLTGITGQDGSYLAELLLEKGYYVWGIIRRASSINTKRIDHLYHHKNLILKYGDLTDSPNLFHIFAEIKNTYSDIEKLEVYNLAAMSHVKVSFEMPEYTGNVNGLGTLRLLEAIRSSGLQEKTRFYQASTSELYGKVQEVPQKETTPFYPRSPYGVAKLYGFWITKNYREAYNMFACNGILFNHETLADFMPMIFKQDNIVDIKPISEIVKYHTRINEISINDKLERYQEVELNKDLYIWDNNNWTKVTFASGYKHDIINNNKKPKFIISKNSAYFATGDHVVMLEGDDEIEIKNVNIGDKLQHIKFDNIKINTIKHEFKLKYKNELECKYCNHIFARKSNLNKHIEKCENKLKFMLNKITLNEAEFLGLMVGDGYVKRNKSIQFTNKDINIIEKVKILWENIGEYNNKNVKSKIRKSTSGFSGKNDINQIYLTGFNNFFNKYKIYNEDKTKKIPFQILNSSSDIMLKFLEGYNLADGLKSNKCLYKFKNFKTNSATLAQGLIFLINKTTKQEFNINVEFVEKYNRKNLYYSINLLSNSKHSHTKNLEKYNKILELNKQNISKRKLHRITGISRKFIQKVLNDGYIPKNKHYKSISNNNVKKIIEFYDYDGWFYDLETESGKFNAGIGIGRIHNSPRRGPTFVTRKITRGLNMILKGERDKLVMGNIDSLRDWGHAKDYVEGMWRILQADEPEDFVLSTNEYHSVREFIEKAFALRGFDIEWKGEGIDEIGFDKNTGRELIYISERYFRPAEVEELLGDSTKARTKLGWKPQYSFDELVVDMVESDCS</sequence>
<dbReference type="InterPro" id="IPR036291">
    <property type="entry name" value="NAD(P)-bd_dom_sf"/>
</dbReference>
<feature type="coiled-coil region" evidence="5">
    <location>
        <begin position="344"/>
        <end position="371"/>
    </location>
</feature>